<comment type="function">
    <text evidence="8 9">Produces ATP from ADP in the presence of a proton gradient across the membrane.</text>
</comment>
<dbReference type="GO" id="GO:0045259">
    <property type="term" value="C:proton-transporting ATP synthase complex"/>
    <property type="evidence" value="ECO:0007669"/>
    <property type="project" value="UniProtKB-KW"/>
</dbReference>
<dbReference type="Pfam" id="PF02823">
    <property type="entry name" value="ATP-synt_DE_N"/>
    <property type="match status" value="1"/>
</dbReference>
<evidence type="ECO:0000256" key="9">
    <source>
        <dbReference type="RuleBase" id="RU003655"/>
    </source>
</evidence>
<evidence type="ECO:0000256" key="5">
    <source>
        <dbReference type="ARBA" id="ARBA00023136"/>
    </source>
</evidence>
<dbReference type="SUPFAM" id="SSF51344">
    <property type="entry name" value="Epsilon subunit of F1F0-ATP synthase N-terminal domain"/>
    <property type="match status" value="1"/>
</dbReference>
<dbReference type="Gene3D" id="1.10.287.540">
    <property type="entry name" value="Helix hairpin bin"/>
    <property type="match status" value="1"/>
</dbReference>
<protein>
    <recommendedName>
        <fullName evidence="8 9">ATP synthase epsilon chain, chloroplastic</fullName>
    </recommendedName>
    <alternativeName>
        <fullName evidence="8">ATP synthase F1 sector epsilon subunit</fullName>
    </alternativeName>
    <alternativeName>
        <fullName evidence="8">F-ATPase epsilon subunit</fullName>
    </alternativeName>
</protein>
<dbReference type="EMBL" id="KR921747">
    <property type="protein sequence ID" value="ALP86084.1"/>
    <property type="molecule type" value="Genomic_DNA"/>
</dbReference>
<feature type="domain" description="ATP synthase F1 complex delta/epsilon subunit N-terminal" evidence="10">
    <location>
        <begin position="3"/>
        <end position="83"/>
    </location>
</feature>
<evidence type="ECO:0000256" key="7">
    <source>
        <dbReference type="ARBA" id="ARBA00023310"/>
    </source>
</evidence>
<proteinExistence type="inferred from homology"/>
<dbReference type="CDD" id="cd12152">
    <property type="entry name" value="F1-ATPase_delta"/>
    <property type="match status" value="1"/>
</dbReference>
<dbReference type="InterPro" id="IPR020546">
    <property type="entry name" value="ATP_synth_F1_dsu/esu_N"/>
</dbReference>
<dbReference type="NCBIfam" id="TIGR01216">
    <property type="entry name" value="ATP_synt_epsi"/>
    <property type="match status" value="1"/>
</dbReference>
<keyword evidence="3 8" id="KW-0813">Transport</keyword>
<keyword evidence="11" id="KW-0150">Chloroplast</keyword>
<comment type="subunit">
    <text evidence="8 9">F-type ATPases have 2 components, CF(1) - the catalytic core - and CF(0) - the membrane proton channel. CF(1) has five subunits: alpha(3), beta(3), gamma(1), delta(1), epsilon(1). CF(0) has three main subunits: a, b and c.</text>
</comment>
<evidence type="ECO:0000256" key="4">
    <source>
        <dbReference type="ARBA" id="ARBA00023065"/>
    </source>
</evidence>
<dbReference type="Gene3D" id="2.60.15.10">
    <property type="entry name" value="F0F1 ATP synthase delta/epsilon subunit, N-terminal"/>
    <property type="match status" value="1"/>
</dbReference>
<dbReference type="PANTHER" id="PTHR13822:SF10">
    <property type="entry name" value="ATP SYNTHASE EPSILON CHAIN, CHLOROPLASTIC"/>
    <property type="match status" value="1"/>
</dbReference>
<evidence type="ECO:0000256" key="8">
    <source>
        <dbReference type="HAMAP-Rule" id="MF_00530"/>
    </source>
</evidence>
<keyword evidence="9 11" id="KW-0934">Plastid</keyword>
<keyword evidence="8 9" id="KW-0375">Hydrogen ion transport</keyword>
<dbReference type="PANTHER" id="PTHR13822">
    <property type="entry name" value="ATP SYNTHASE DELTA/EPSILON CHAIN"/>
    <property type="match status" value="1"/>
</dbReference>
<name>A0A172F1Y5_9EUGL</name>
<keyword evidence="4 8" id="KW-0406">Ion transport</keyword>
<dbReference type="HAMAP" id="MF_00530">
    <property type="entry name" value="ATP_synth_epsil_bac"/>
    <property type="match status" value="1"/>
</dbReference>
<gene>
    <name evidence="8 11" type="primary">atpE</name>
</gene>
<evidence type="ECO:0000313" key="11">
    <source>
        <dbReference type="EMBL" id="ALP86084.1"/>
    </source>
</evidence>
<evidence type="ECO:0000256" key="3">
    <source>
        <dbReference type="ARBA" id="ARBA00022448"/>
    </source>
</evidence>
<comment type="similarity">
    <text evidence="2 8 9">Belongs to the ATPase epsilon chain family.</text>
</comment>
<reference evidence="11" key="1">
    <citation type="submission" date="2015-05" db="EMBL/GenBank/DDBJ databases">
        <title>Phacus orbicularis chloroplast genome.</title>
        <authorList>
            <person name="Kasiborski B.A."/>
            <person name="Linton E.W."/>
        </authorList>
    </citation>
    <scope>NUCLEOTIDE SEQUENCE</scope>
</reference>
<comment type="subcellular location">
    <subcellularLocation>
        <location evidence="1">Membrane</location>
        <topology evidence="1">Peripheral membrane protein</topology>
    </subcellularLocation>
    <subcellularLocation>
        <location evidence="8">Plastid</location>
        <location evidence="8">Chloroplast thylakoid membrane</location>
        <topology evidence="8">Peripheral membrane protein</topology>
    </subcellularLocation>
</comment>
<evidence type="ECO:0000256" key="2">
    <source>
        <dbReference type="ARBA" id="ARBA00005712"/>
    </source>
</evidence>
<evidence type="ECO:0000256" key="6">
    <source>
        <dbReference type="ARBA" id="ARBA00023196"/>
    </source>
</evidence>
<keyword evidence="5 8" id="KW-0472">Membrane</keyword>
<dbReference type="InterPro" id="IPR036771">
    <property type="entry name" value="ATPsynth_dsu/esu_N"/>
</dbReference>
<dbReference type="GO" id="GO:0046933">
    <property type="term" value="F:proton-transporting ATP synthase activity, rotational mechanism"/>
    <property type="evidence" value="ECO:0007669"/>
    <property type="project" value="UniProtKB-UniRule"/>
</dbReference>
<evidence type="ECO:0000259" key="10">
    <source>
        <dbReference type="Pfam" id="PF02823"/>
    </source>
</evidence>
<organism evidence="11">
    <name type="scientific">Phacus orbicularis</name>
    <dbReference type="NCBI Taxonomy" id="158829"/>
    <lineage>
        <taxon>Eukaryota</taxon>
        <taxon>Discoba</taxon>
        <taxon>Euglenozoa</taxon>
        <taxon>Euglenida</taxon>
        <taxon>Spirocuta</taxon>
        <taxon>Euglenophyceae</taxon>
        <taxon>Euglenales</taxon>
        <taxon>Phacaceae</taxon>
        <taxon>Phacus</taxon>
    </lineage>
</organism>
<keyword evidence="8 9" id="KW-0793">Thylakoid</keyword>
<keyword evidence="6 8" id="KW-0139">CF(1)</keyword>
<dbReference type="InterPro" id="IPR001469">
    <property type="entry name" value="ATP_synth_F1_dsu/esu"/>
</dbReference>
<evidence type="ECO:0000256" key="1">
    <source>
        <dbReference type="ARBA" id="ARBA00004170"/>
    </source>
</evidence>
<geneLocation type="chloroplast" evidence="11"/>
<dbReference type="GO" id="GO:0009535">
    <property type="term" value="C:chloroplast thylakoid membrane"/>
    <property type="evidence" value="ECO:0007669"/>
    <property type="project" value="UniProtKB-SubCell"/>
</dbReference>
<keyword evidence="7 8" id="KW-0066">ATP synthesis</keyword>
<accession>A0A172F1Y5</accession>
<dbReference type="GO" id="GO:0005524">
    <property type="term" value="F:ATP binding"/>
    <property type="evidence" value="ECO:0007669"/>
    <property type="project" value="UniProtKB-UniRule"/>
</dbReference>
<sequence>MSLEVSVIVPDRVFWKNSVREIILPTLNGQMGILKDHIPVLTGLDTGLMLIKTELDKDWLVFVVLGGFALVNSNKVTILVNEAELASDIDIEEAKSSYDSAKLNLELNSGSDSKKKLESLVLFKKTRTRLQAAQQIKGLSLIV</sequence>
<dbReference type="AlphaFoldDB" id="A0A172F1Y5"/>